<evidence type="ECO:0000313" key="2">
    <source>
        <dbReference type="Proteomes" id="UP000016931"/>
    </source>
</evidence>
<evidence type="ECO:0000313" key="1">
    <source>
        <dbReference type="EMBL" id="EMF13942.1"/>
    </source>
</evidence>
<accession>M3B2G3</accession>
<reference evidence="1 2" key="1">
    <citation type="journal article" date="2012" name="PLoS Pathog.">
        <title>Diverse lifestyles and strategies of plant pathogenesis encoded in the genomes of eighteen Dothideomycetes fungi.</title>
        <authorList>
            <person name="Ohm R.A."/>
            <person name="Feau N."/>
            <person name="Henrissat B."/>
            <person name="Schoch C.L."/>
            <person name="Horwitz B.A."/>
            <person name="Barry K.W."/>
            <person name="Condon B.J."/>
            <person name="Copeland A.C."/>
            <person name="Dhillon B."/>
            <person name="Glaser F."/>
            <person name="Hesse C.N."/>
            <person name="Kosti I."/>
            <person name="LaButti K."/>
            <person name="Lindquist E.A."/>
            <person name="Lucas S."/>
            <person name="Salamov A.A."/>
            <person name="Bradshaw R.E."/>
            <person name="Ciuffetti L."/>
            <person name="Hamelin R.C."/>
            <person name="Kema G.H.J."/>
            <person name="Lawrence C."/>
            <person name="Scott J.A."/>
            <person name="Spatafora J.W."/>
            <person name="Turgeon B.G."/>
            <person name="de Wit P.J.G.M."/>
            <person name="Zhong S."/>
            <person name="Goodwin S.B."/>
            <person name="Grigoriev I.V."/>
        </authorList>
    </citation>
    <scope>NUCLEOTIDE SEQUENCE [LARGE SCALE GENOMIC DNA]</scope>
    <source>
        <strain evidence="1 2">SO2202</strain>
    </source>
</reference>
<proteinExistence type="predicted"/>
<gene>
    <name evidence="1" type="ORF">SEPMUDRAFT_163518</name>
</gene>
<dbReference type="RefSeq" id="XP_016762063.1">
    <property type="nucleotide sequence ID" value="XM_016908061.1"/>
</dbReference>
<dbReference type="GeneID" id="27905198"/>
<dbReference type="HOGENOM" id="CLU_1152367_0_0_1"/>
<sequence length="241" mass="27283">MQPSIASNSQMIAAAWASREEVVVQRAKTDVRFRLREHTIRSHIPLKPAMRTSSVSAWQRTLIPERIMSFSLLRMQLLLSARTDNGTFTHLENTRRCIVKTIKHSTKLKRSQMIVLPRTSMEPSVVPLAKQHIVPIRFKVKRIDKNEYCYCGYYDTPGDTTGPFIPYDFITSFVCLDRGWAAYPFGPDRTTHCANNQAFDQAQSFADDCFARYADGALCCQSKKKGCGKPVLGRNLTGTTP</sequence>
<dbReference type="AlphaFoldDB" id="M3B2G3"/>
<name>M3B2G3_SPHMS</name>
<protein>
    <submittedName>
        <fullName evidence="1">Uncharacterized protein</fullName>
    </submittedName>
</protein>
<dbReference type="EMBL" id="KB456263">
    <property type="protein sequence ID" value="EMF13942.1"/>
    <property type="molecule type" value="Genomic_DNA"/>
</dbReference>
<keyword evidence="2" id="KW-1185">Reference proteome</keyword>
<organism evidence="1 2">
    <name type="scientific">Sphaerulina musiva (strain SO2202)</name>
    <name type="common">Poplar stem canker fungus</name>
    <name type="synonym">Septoria musiva</name>
    <dbReference type="NCBI Taxonomy" id="692275"/>
    <lineage>
        <taxon>Eukaryota</taxon>
        <taxon>Fungi</taxon>
        <taxon>Dikarya</taxon>
        <taxon>Ascomycota</taxon>
        <taxon>Pezizomycotina</taxon>
        <taxon>Dothideomycetes</taxon>
        <taxon>Dothideomycetidae</taxon>
        <taxon>Mycosphaerellales</taxon>
        <taxon>Mycosphaerellaceae</taxon>
        <taxon>Sphaerulina</taxon>
    </lineage>
</organism>
<dbReference type="Proteomes" id="UP000016931">
    <property type="component" value="Unassembled WGS sequence"/>
</dbReference>